<dbReference type="OrthoDB" id="5412996at2759"/>
<dbReference type="EMBL" id="QGMH01000050">
    <property type="protein sequence ID" value="TVY27372.1"/>
    <property type="molecule type" value="Genomic_DNA"/>
</dbReference>
<dbReference type="SUPFAM" id="SSF56112">
    <property type="entry name" value="Protein kinase-like (PK-like)"/>
    <property type="match status" value="1"/>
</dbReference>
<dbReference type="Proteomes" id="UP000431533">
    <property type="component" value="Unassembled WGS sequence"/>
</dbReference>
<dbReference type="RefSeq" id="XP_031006160.1">
    <property type="nucleotide sequence ID" value="XM_031147953.1"/>
</dbReference>
<evidence type="ECO:0000313" key="1">
    <source>
        <dbReference type="EMBL" id="TVY27372.1"/>
    </source>
</evidence>
<dbReference type="PANTHER" id="PTHR21310">
    <property type="entry name" value="AMINOGLYCOSIDE PHOSPHOTRANSFERASE-RELATED-RELATED"/>
    <property type="match status" value="1"/>
</dbReference>
<comment type="caution">
    <text evidence="1">The sequence shown here is derived from an EMBL/GenBank/DDBJ whole genome shotgun (WGS) entry which is preliminary data.</text>
</comment>
<sequence>MPKIMENARQDFDELAWDKNDEEWEEAQTALSKKSLCRRLELLVAEKFGKPATWITPMIIGGFNNLYRIRVEDVSPDVQAQFPEEKTLREAATAKYIQQNTKIPTPRVLYYSDFSDVGPFIIIERVENKSTLSHALTTPGVDRSITHTLNPNISQTTLEDLYLKVANIIFELSHHKFPRIGSLLEAKDGSFSVDGRPITQNMSDMLQLANIPSAIFSPEYKAFRCSDEYYLNLAQGHLVQLIFQHNDLVKSADDCRNKYVARQLFRQLARQGRLSTFGFAEDDWSAQARSKTSKLLPVPSNSDSFRLYGDDFRPGNILINDANEVVSIIDWEFTYTAPTQFVLDPPWWLLLDTPEMWDAGIDDWVQNYEHRLETWLSAMKQAEGSAGSKSKSTEFPLSAYMRESWETGRFWLTYAGRKSWAFDTVFWKYLDERFFGQREDGVEKNELWKTRVHLLSEGAKNAMEPFIERKVEEMKERKLVEWDPEAAKSRLAEVLFDDEMQ</sequence>
<evidence type="ECO:0000313" key="2">
    <source>
        <dbReference type="Proteomes" id="UP000431533"/>
    </source>
</evidence>
<dbReference type="GeneID" id="41983177"/>
<organism evidence="1 2">
    <name type="scientific">Lachnellula hyalina</name>
    <dbReference type="NCBI Taxonomy" id="1316788"/>
    <lineage>
        <taxon>Eukaryota</taxon>
        <taxon>Fungi</taxon>
        <taxon>Dikarya</taxon>
        <taxon>Ascomycota</taxon>
        <taxon>Pezizomycotina</taxon>
        <taxon>Leotiomycetes</taxon>
        <taxon>Helotiales</taxon>
        <taxon>Lachnaceae</taxon>
        <taxon>Lachnellula</taxon>
    </lineage>
</organism>
<gene>
    <name evidence="1" type="ORF">LHYA1_G002979</name>
</gene>
<dbReference type="InterPro" id="IPR051678">
    <property type="entry name" value="AGP_Transferase"/>
</dbReference>
<proteinExistence type="predicted"/>
<accession>A0A8H8TZ51</accession>
<dbReference type="InterPro" id="IPR011009">
    <property type="entry name" value="Kinase-like_dom_sf"/>
</dbReference>
<protein>
    <recommendedName>
        <fullName evidence="3">Aminoglycoside phosphotransferase domain-containing protein</fullName>
    </recommendedName>
</protein>
<dbReference type="AlphaFoldDB" id="A0A8H8TZ51"/>
<evidence type="ECO:0008006" key="3">
    <source>
        <dbReference type="Google" id="ProtNLM"/>
    </source>
</evidence>
<dbReference type="PANTHER" id="PTHR21310:SF37">
    <property type="entry name" value="AMINOGLYCOSIDE PHOSPHOTRANSFERASE DOMAIN-CONTAINING PROTEIN"/>
    <property type="match status" value="1"/>
</dbReference>
<name>A0A8H8TZ51_9HELO</name>
<keyword evidence="2" id="KW-1185">Reference proteome</keyword>
<reference evidence="1 2" key="1">
    <citation type="submission" date="2018-05" db="EMBL/GenBank/DDBJ databases">
        <title>Genome sequencing and assembly of the regulated plant pathogen Lachnellula willkommii and related sister species for the development of diagnostic species identification markers.</title>
        <authorList>
            <person name="Giroux E."/>
            <person name="Bilodeau G."/>
        </authorList>
    </citation>
    <scope>NUCLEOTIDE SEQUENCE [LARGE SCALE GENOMIC DNA]</scope>
    <source>
        <strain evidence="1 2">CBS 185.66</strain>
    </source>
</reference>